<gene>
    <name evidence="8" type="ORF">BZG01_02355</name>
</gene>
<dbReference type="PROSITE" id="PS51257">
    <property type="entry name" value="PROKAR_LIPOPROTEIN"/>
    <property type="match status" value="1"/>
</dbReference>
<accession>A0A2N3IFS6</accession>
<dbReference type="Gene3D" id="1.25.40.390">
    <property type="match status" value="1"/>
</dbReference>
<dbReference type="InterPro" id="IPR033985">
    <property type="entry name" value="SusD-like_N"/>
</dbReference>
<reference evidence="8 9" key="1">
    <citation type="journal article" date="2017" name="Front. Microbiol.">
        <title>Labilibaculum manganireducens gen. nov., sp. nov. and Labilibaculum filiforme sp. nov., Novel Bacteroidetes Isolated from Subsurface Sediments of the Baltic Sea.</title>
        <authorList>
            <person name="Vandieken V."/>
            <person name="Marshall I.P."/>
            <person name="Niemann H."/>
            <person name="Engelen B."/>
            <person name="Cypionka H."/>
        </authorList>
    </citation>
    <scope>NUCLEOTIDE SEQUENCE [LARGE SCALE GENOMIC DNA]</scope>
    <source>
        <strain evidence="8 9">59.10-2M</strain>
    </source>
</reference>
<protein>
    <submittedName>
        <fullName evidence="8">RagB/SusD family nutrient uptake outer membrane protein</fullName>
    </submittedName>
</protein>
<dbReference type="Pfam" id="PF14322">
    <property type="entry name" value="SusD-like_3"/>
    <property type="match status" value="1"/>
</dbReference>
<feature type="domain" description="SusD-like N-terminal" evidence="7">
    <location>
        <begin position="99"/>
        <end position="220"/>
    </location>
</feature>
<evidence type="ECO:0000259" key="6">
    <source>
        <dbReference type="Pfam" id="PF07980"/>
    </source>
</evidence>
<evidence type="ECO:0000256" key="1">
    <source>
        <dbReference type="ARBA" id="ARBA00004442"/>
    </source>
</evidence>
<dbReference type="SUPFAM" id="SSF48452">
    <property type="entry name" value="TPR-like"/>
    <property type="match status" value="1"/>
</dbReference>
<sequence length="564" mass="64334">MKKIIYILICMTMLSCSNELDLGPKALLGDDQVGGADNVDGFVTAAYSSLGNDHYDHPFSLWPFGNVRSDDAYKGGSGPADIQDFHFIETFSNVTANFGELDALWYNYYIAISRANEALNQLALLSEEEYPEKKVREGEMRFLRGYQYFQLKIMFKYIPYIDETVPDSEYENISNVALSNDELWEKIAADFQFAIDNLPVSKTDIGRADKFAAQALLAKTRLYQAYEQDDDNNVTNINTGKLEEVISLANEVLNNSPYDLEADFAYNFLPGDYENGKESIFAVQYSTDDGTMHGRLNFGDVLAVPMGLGCCDFHKPSQNLVNAYKTSADGLPEFDTYNQSNLDFAANNVDPRIDHTIATPGHMWKYDQNLLYEESWNRSPDVYGVHASLKENVSPDCPCFVNIDPFYGNSKNRILVRYADVMLWKAEALIELGRQAEALELINRIRERAQASTELLKFANGSYMGNYLVGIYVDGVNCNWTQDFARKALRWERRLEFAMEGSRYFDLVRWGIAKETMDKYFMEEKERISYYQGSSVTKGRDEYLPIPQKQINFSKGLYQQNVGY</sequence>
<evidence type="ECO:0000313" key="8">
    <source>
        <dbReference type="EMBL" id="PKQ69169.1"/>
    </source>
</evidence>
<comment type="caution">
    <text evidence="8">The sequence shown here is derived from an EMBL/GenBank/DDBJ whole genome shotgun (WGS) entry which is preliminary data.</text>
</comment>
<evidence type="ECO:0000256" key="2">
    <source>
        <dbReference type="ARBA" id="ARBA00006275"/>
    </source>
</evidence>
<dbReference type="EMBL" id="MVDE01000002">
    <property type="protein sequence ID" value="PKQ69169.1"/>
    <property type="molecule type" value="Genomic_DNA"/>
</dbReference>
<dbReference type="Pfam" id="PF07980">
    <property type="entry name" value="SusD_RagB"/>
    <property type="match status" value="1"/>
</dbReference>
<dbReference type="InterPro" id="IPR012944">
    <property type="entry name" value="SusD_RagB_dom"/>
</dbReference>
<evidence type="ECO:0000256" key="5">
    <source>
        <dbReference type="ARBA" id="ARBA00023237"/>
    </source>
</evidence>
<evidence type="ECO:0000259" key="7">
    <source>
        <dbReference type="Pfam" id="PF14322"/>
    </source>
</evidence>
<comment type="similarity">
    <text evidence="2">Belongs to the SusD family.</text>
</comment>
<comment type="subcellular location">
    <subcellularLocation>
        <location evidence="1">Cell outer membrane</location>
    </subcellularLocation>
</comment>
<feature type="domain" description="RagB/SusD" evidence="6">
    <location>
        <begin position="277"/>
        <end position="564"/>
    </location>
</feature>
<dbReference type="InterPro" id="IPR011990">
    <property type="entry name" value="TPR-like_helical_dom_sf"/>
</dbReference>
<dbReference type="Proteomes" id="UP000233618">
    <property type="component" value="Unassembled WGS sequence"/>
</dbReference>
<keyword evidence="9" id="KW-1185">Reference proteome</keyword>
<proteinExistence type="inferred from homology"/>
<evidence type="ECO:0000256" key="4">
    <source>
        <dbReference type="ARBA" id="ARBA00023136"/>
    </source>
</evidence>
<dbReference type="GO" id="GO:0009279">
    <property type="term" value="C:cell outer membrane"/>
    <property type="evidence" value="ECO:0007669"/>
    <property type="project" value="UniProtKB-SubCell"/>
</dbReference>
<evidence type="ECO:0000256" key="3">
    <source>
        <dbReference type="ARBA" id="ARBA00022729"/>
    </source>
</evidence>
<dbReference type="RefSeq" id="WP_101308213.1">
    <property type="nucleotide sequence ID" value="NZ_MVDE01000002.1"/>
</dbReference>
<keyword evidence="3" id="KW-0732">Signal</keyword>
<name>A0A2N3IFS6_9BACT</name>
<organism evidence="8 9">
    <name type="scientific">Labilibaculum manganireducens</name>
    <dbReference type="NCBI Taxonomy" id="1940525"/>
    <lineage>
        <taxon>Bacteria</taxon>
        <taxon>Pseudomonadati</taxon>
        <taxon>Bacteroidota</taxon>
        <taxon>Bacteroidia</taxon>
        <taxon>Marinilabiliales</taxon>
        <taxon>Marinifilaceae</taxon>
        <taxon>Labilibaculum</taxon>
    </lineage>
</organism>
<evidence type="ECO:0000313" key="9">
    <source>
        <dbReference type="Proteomes" id="UP000233618"/>
    </source>
</evidence>
<keyword evidence="5" id="KW-0998">Cell outer membrane</keyword>
<keyword evidence="4" id="KW-0472">Membrane</keyword>
<dbReference type="AlphaFoldDB" id="A0A2N3IFS6"/>